<keyword evidence="4" id="KW-1185">Reference proteome</keyword>
<name>A0ABM8GTF2_9MICO</name>
<organism evidence="3 4">
    <name type="scientific">Frondihabitans sucicola</name>
    <dbReference type="NCBI Taxonomy" id="1268041"/>
    <lineage>
        <taxon>Bacteria</taxon>
        <taxon>Bacillati</taxon>
        <taxon>Actinomycetota</taxon>
        <taxon>Actinomycetes</taxon>
        <taxon>Micrococcales</taxon>
        <taxon>Microbacteriaceae</taxon>
        <taxon>Frondihabitans</taxon>
    </lineage>
</organism>
<gene>
    <name evidence="3" type="ORF">GCM10025867_39620</name>
</gene>
<dbReference type="Gene3D" id="3.30.70.2450">
    <property type="match status" value="1"/>
</dbReference>
<dbReference type="InterPro" id="IPR050631">
    <property type="entry name" value="PheA/TfdB_FAD_monoxygenase"/>
</dbReference>
<sequence>MVESFPLPGGLRRFVVHTGEPMVRPTADMLAELIGGRIGSRVDPTSNSMLSAFVTRRRLAERMVVGRVILIGDSAHEISPIGGQGMNLGWLDAAELAPLLTGAVGRDRIDRKALDDFEVRRMRVAKRAARQAEANMAMGRPAGSIRRATRDAGFGLVLATPAKRLLARSYSMTWS</sequence>
<dbReference type="Pfam" id="PF01494">
    <property type="entry name" value="FAD_binding_3"/>
    <property type="match status" value="1"/>
</dbReference>
<proteinExistence type="predicted"/>
<feature type="domain" description="FAD-binding" evidence="2">
    <location>
        <begin position="28"/>
        <end position="131"/>
    </location>
</feature>
<protein>
    <recommendedName>
        <fullName evidence="2">FAD-binding domain-containing protein</fullName>
    </recommendedName>
</protein>
<dbReference type="PANTHER" id="PTHR43476">
    <property type="entry name" value="3-(3-HYDROXY-PHENYL)PROPIONATE/3-HYDROXYCINNAMIC ACID HYDROXYLASE"/>
    <property type="match status" value="1"/>
</dbReference>
<dbReference type="EMBL" id="AP027732">
    <property type="protein sequence ID" value="BDZ51721.1"/>
    <property type="molecule type" value="Genomic_DNA"/>
</dbReference>
<dbReference type="InterPro" id="IPR036188">
    <property type="entry name" value="FAD/NAD-bd_sf"/>
</dbReference>
<accession>A0ABM8GTF2</accession>
<dbReference type="SUPFAM" id="SSF51905">
    <property type="entry name" value="FAD/NAD(P)-binding domain"/>
    <property type="match status" value="1"/>
</dbReference>
<keyword evidence="1" id="KW-0560">Oxidoreductase</keyword>
<evidence type="ECO:0000256" key="1">
    <source>
        <dbReference type="ARBA" id="ARBA00023002"/>
    </source>
</evidence>
<dbReference type="PANTHER" id="PTHR43476:SF3">
    <property type="entry name" value="FAD-BINDING MONOOXYGENASE"/>
    <property type="match status" value="1"/>
</dbReference>
<evidence type="ECO:0000259" key="2">
    <source>
        <dbReference type="Pfam" id="PF01494"/>
    </source>
</evidence>
<dbReference type="InterPro" id="IPR002938">
    <property type="entry name" value="FAD-bd"/>
</dbReference>
<reference evidence="4" key="1">
    <citation type="journal article" date="2019" name="Int. J. Syst. Evol. Microbiol.">
        <title>The Global Catalogue of Microorganisms (GCM) 10K type strain sequencing project: providing services to taxonomists for standard genome sequencing and annotation.</title>
        <authorList>
            <consortium name="The Broad Institute Genomics Platform"/>
            <consortium name="The Broad Institute Genome Sequencing Center for Infectious Disease"/>
            <person name="Wu L."/>
            <person name="Ma J."/>
        </authorList>
    </citation>
    <scope>NUCLEOTIDE SEQUENCE [LARGE SCALE GENOMIC DNA]</scope>
    <source>
        <strain evidence="4">NBRC 108728</strain>
    </source>
</reference>
<evidence type="ECO:0000313" key="3">
    <source>
        <dbReference type="EMBL" id="BDZ51721.1"/>
    </source>
</evidence>
<dbReference type="PRINTS" id="PR00420">
    <property type="entry name" value="RNGMNOXGNASE"/>
</dbReference>
<evidence type="ECO:0000313" key="4">
    <source>
        <dbReference type="Proteomes" id="UP001321486"/>
    </source>
</evidence>
<dbReference type="Gene3D" id="3.50.50.60">
    <property type="entry name" value="FAD/NAD(P)-binding domain"/>
    <property type="match status" value="1"/>
</dbReference>
<dbReference type="Proteomes" id="UP001321486">
    <property type="component" value="Chromosome"/>
</dbReference>